<dbReference type="GO" id="GO:0006952">
    <property type="term" value="P:defense response"/>
    <property type="evidence" value="ECO:0007669"/>
    <property type="project" value="UniProtKB-KW"/>
</dbReference>
<protein>
    <submittedName>
        <fullName evidence="6">Uncharacterized protein</fullName>
    </submittedName>
</protein>
<keyword evidence="7" id="KW-1185">Reference proteome</keyword>
<dbReference type="Gene3D" id="3.80.10.10">
    <property type="entry name" value="Ribonuclease Inhibitor"/>
    <property type="match status" value="2"/>
</dbReference>
<dbReference type="AlphaFoldDB" id="A0A7N2LDM4"/>
<feature type="domain" description="Disease resistance protein winged helix" evidence="4">
    <location>
        <begin position="446"/>
        <end position="501"/>
    </location>
</feature>
<proteinExistence type="predicted"/>
<dbReference type="InterPro" id="IPR027417">
    <property type="entry name" value="P-loop_NTPase"/>
</dbReference>
<feature type="domain" description="NB-ARC" evidence="3">
    <location>
        <begin position="167"/>
        <end position="360"/>
    </location>
</feature>
<dbReference type="Pfam" id="PF23598">
    <property type="entry name" value="LRR_14"/>
    <property type="match status" value="1"/>
</dbReference>
<dbReference type="Gramene" id="QL04p011455:mrna">
    <property type="protein sequence ID" value="QL04p011455:mrna"/>
    <property type="gene ID" value="QL04p011455"/>
</dbReference>
<dbReference type="InterPro" id="IPR036388">
    <property type="entry name" value="WH-like_DNA-bd_sf"/>
</dbReference>
<name>A0A7N2LDM4_QUELO</name>
<dbReference type="PANTHER" id="PTHR36766:SF40">
    <property type="entry name" value="DISEASE RESISTANCE PROTEIN RGA3"/>
    <property type="match status" value="1"/>
</dbReference>
<dbReference type="InterPro" id="IPR042197">
    <property type="entry name" value="Apaf_helical"/>
</dbReference>
<dbReference type="EMBL" id="LRBV02000004">
    <property type="status" value="NOT_ANNOTATED_CDS"/>
    <property type="molecule type" value="Genomic_DNA"/>
</dbReference>
<dbReference type="PANTHER" id="PTHR36766">
    <property type="entry name" value="PLANT BROAD-SPECTRUM MILDEW RESISTANCE PROTEIN RPW8"/>
    <property type="match status" value="1"/>
</dbReference>
<dbReference type="GO" id="GO:0043531">
    <property type="term" value="F:ADP binding"/>
    <property type="evidence" value="ECO:0007669"/>
    <property type="project" value="InterPro"/>
</dbReference>
<evidence type="ECO:0000256" key="1">
    <source>
        <dbReference type="ARBA" id="ARBA00022737"/>
    </source>
</evidence>
<dbReference type="Gene3D" id="1.10.8.430">
    <property type="entry name" value="Helical domain of apoptotic protease-activating factors"/>
    <property type="match status" value="1"/>
</dbReference>
<dbReference type="SUPFAM" id="SSF52058">
    <property type="entry name" value="L domain-like"/>
    <property type="match status" value="1"/>
</dbReference>
<feature type="domain" description="Disease resistance R13L4/SHOC-2-like LRR" evidence="5">
    <location>
        <begin position="570"/>
        <end position="874"/>
    </location>
</feature>
<reference evidence="6" key="2">
    <citation type="submission" date="2021-01" db="UniProtKB">
        <authorList>
            <consortium name="EnsemblPlants"/>
        </authorList>
    </citation>
    <scope>IDENTIFICATION</scope>
</reference>
<accession>A0A7N2LDM4</accession>
<dbReference type="Proteomes" id="UP000594261">
    <property type="component" value="Chromosome 4"/>
</dbReference>
<dbReference type="EnsemblPlants" id="QL04p011455:mrna">
    <property type="protein sequence ID" value="QL04p011455:mrna"/>
    <property type="gene ID" value="QL04p011455"/>
</dbReference>
<dbReference type="PRINTS" id="PR00364">
    <property type="entry name" value="DISEASERSIST"/>
</dbReference>
<dbReference type="InterPro" id="IPR002182">
    <property type="entry name" value="NB-ARC"/>
</dbReference>
<dbReference type="Gene3D" id="3.40.50.300">
    <property type="entry name" value="P-loop containing nucleotide triphosphate hydrolases"/>
    <property type="match status" value="1"/>
</dbReference>
<dbReference type="InterPro" id="IPR058922">
    <property type="entry name" value="WHD_DRP"/>
</dbReference>
<dbReference type="InParanoid" id="A0A7N2LDM4"/>
<evidence type="ECO:0000313" key="7">
    <source>
        <dbReference type="Proteomes" id="UP000594261"/>
    </source>
</evidence>
<organism evidence="6 7">
    <name type="scientific">Quercus lobata</name>
    <name type="common">Valley oak</name>
    <dbReference type="NCBI Taxonomy" id="97700"/>
    <lineage>
        <taxon>Eukaryota</taxon>
        <taxon>Viridiplantae</taxon>
        <taxon>Streptophyta</taxon>
        <taxon>Embryophyta</taxon>
        <taxon>Tracheophyta</taxon>
        <taxon>Spermatophyta</taxon>
        <taxon>Magnoliopsida</taxon>
        <taxon>eudicotyledons</taxon>
        <taxon>Gunneridae</taxon>
        <taxon>Pentapetalae</taxon>
        <taxon>rosids</taxon>
        <taxon>fabids</taxon>
        <taxon>Fagales</taxon>
        <taxon>Fagaceae</taxon>
        <taxon>Quercus</taxon>
    </lineage>
</organism>
<sequence>MGYIWNLLREDIGRLKSLFSALKEEFRNQGVNDELLMKLVTLLEVLDEMIDNSGQRCNDGDEHERIVLELWLEELQEAVFNTEDLVGKIHTEALRHKLDGQVSEKMEDIRSCIESHVKAGDRLYKLMGKYMHDDPKKRQRQRGPIKQPLERHIYSVDESEVFGMDCDKEEIIKLLLSDDANDRHWSGISIVGNGRIGKTTLAKLVYNEQRVSHHFGRKAWVDVPDDFNRVTESILEFLTLQNGDLEEEYDDLDRYRFLGLDQLGSKLQNCLERKRFLLVLDGAKQIPSPEGGLALRSALIYAANGSCIILTARNEDIARCIIVTALNEDIARMMYAVGTFRMEPLSEEKCWPIFAKFAFGDQNLTLDTQLEVIGKEIVQMCHGLPSSVRILGSLLRFKLQQEEWEAILKRLKPSSDSREDSRENVNAVPNLIPPEDLKRCLAYCSIFPQDYEIEKEKLILLWMAEGFLYSHQKTMEEASRSFDKLKSFFQQSSGNESSFLMCMNNLAAYNVSTRYCFRLEDSHPSQIPLNTRYLSLVGGKYENSVIFEAIDRAKLLRTFLLLDHESRQLCATELQNLLSKLQFLRVLSLSHYHITEIPDSISNLVHLRYIDLSHTPIKRLPESVCELYNLQSLILSNCHSLTELPENTSNFVNLLNLDVSGTGLSEMPKGMHKLRKLELLPCFVVGKKGGSALKELCYSEIKLRGTLRILKLQNETYEAGADDIAWGLVGLEELVLEWDENTADPENARKVLAGLRPSYTRLKRLTISFYCGPKFPEWFDGSKTFCMVFLRLSNCKSCSTLPSLGKLPKLRVLIIECMDAVKEVGPDFSAETSTWKNTEFKSLERLTFEGMSKWTKWVPLNVLPCLQQLCIRRCPKLRGNLPKELPLVERVEISESQELVTALTTEESLKNLLYRDRIVSISCDGKET</sequence>
<dbReference type="Pfam" id="PF23559">
    <property type="entry name" value="WHD_DRP"/>
    <property type="match status" value="1"/>
</dbReference>
<dbReference type="Gene3D" id="1.10.10.10">
    <property type="entry name" value="Winged helix-like DNA-binding domain superfamily/Winged helix DNA-binding domain"/>
    <property type="match status" value="1"/>
</dbReference>
<reference evidence="6 7" key="1">
    <citation type="journal article" date="2016" name="G3 (Bethesda)">
        <title>First Draft Assembly and Annotation of the Genome of a California Endemic Oak Quercus lobata Nee (Fagaceae).</title>
        <authorList>
            <person name="Sork V.L."/>
            <person name="Fitz-Gibbon S.T."/>
            <person name="Puiu D."/>
            <person name="Crepeau M."/>
            <person name="Gugger P.F."/>
            <person name="Sherman R."/>
            <person name="Stevens K."/>
            <person name="Langley C.H."/>
            <person name="Pellegrini M."/>
            <person name="Salzberg S.L."/>
        </authorList>
    </citation>
    <scope>NUCLEOTIDE SEQUENCE [LARGE SCALE GENOMIC DNA]</scope>
    <source>
        <strain evidence="6 7">cv. SW786</strain>
    </source>
</reference>
<evidence type="ECO:0000256" key="2">
    <source>
        <dbReference type="ARBA" id="ARBA00022821"/>
    </source>
</evidence>
<dbReference type="InterPro" id="IPR055414">
    <property type="entry name" value="LRR_R13L4/SHOC2-like"/>
</dbReference>
<dbReference type="Pfam" id="PF00931">
    <property type="entry name" value="NB-ARC"/>
    <property type="match status" value="1"/>
</dbReference>
<evidence type="ECO:0000259" key="4">
    <source>
        <dbReference type="Pfam" id="PF23559"/>
    </source>
</evidence>
<evidence type="ECO:0000259" key="5">
    <source>
        <dbReference type="Pfam" id="PF23598"/>
    </source>
</evidence>
<evidence type="ECO:0000259" key="3">
    <source>
        <dbReference type="Pfam" id="PF00931"/>
    </source>
</evidence>
<evidence type="ECO:0000313" key="6">
    <source>
        <dbReference type="EnsemblPlants" id="QL04p011455:mrna"/>
    </source>
</evidence>
<keyword evidence="2" id="KW-0611">Plant defense</keyword>
<keyword evidence="1" id="KW-0677">Repeat</keyword>
<dbReference type="InterPro" id="IPR032675">
    <property type="entry name" value="LRR_dom_sf"/>
</dbReference>
<dbReference type="SUPFAM" id="SSF52540">
    <property type="entry name" value="P-loop containing nucleoside triphosphate hydrolases"/>
    <property type="match status" value="1"/>
</dbReference>